<dbReference type="RefSeq" id="XP_010236024.2">
    <property type="nucleotide sequence ID" value="XM_010237722.3"/>
</dbReference>
<dbReference type="PANTHER" id="PTHR45224">
    <property type="entry name" value="OS01G0527900 PROTEIN-RELATED"/>
    <property type="match status" value="1"/>
</dbReference>
<dbReference type="EnsemblPlants" id="PNT69514">
    <property type="protein sequence ID" value="PNT69514"/>
    <property type="gene ID" value="BRADI_3g56855v3"/>
</dbReference>
<name>A0A2K2D5F9_BRADI</name>
<dbReference type="AlphaFoldDB" id="A0A2K2D5F9"/>
<reference evidence="3" key="3">
    <citation type="submission" date="2018-08" db="UniProtKB">
        <authorList>
            <consortium name="EnsemblPlants"/>
        </authorList>
    </citation>
    <scope>IDENTIFICATION</scope>
    <source>
        <strain evidence="3">cv. Bd21</strain>
    </source>
</reference>
<dbReference type="GeneID" id="100839926"/>
<gene>
    <name evidence="3" type="primary">LOC100839926</name>
    <name evidence="2" type="ORF">BRADI_3g56855v3</name>
</gene>
<dbReference type="KEGG" id="bdi:100839926"/>
<dbReference type="Gramene" id="PNT69514">
    <property type="protein sequence ID" value="PNT69514"/>
    <property type="gene ID" value="BRADI_3g56855v3"/>
</dbReference>
<sequence>MLHRQFHLEEEAAAAAAATMTMGKEGNGAYRGLKQIIYVWNGKKGEVYWKEVTKEYNENSPVDRRRKPIHCKDHWGKMNCKIVVFNGIWCRLKDVYVSGQSDEELMYKAYDMYKEETKQSFTLVNLWREVHNQPKWNRMYVDNTAPLNLDPINVDPEEGETRPEGSKAAKATKNGKGKGTHDTYSSSISHDDIQLYYETQTLRASTSERTSEVHLQLSSEKLATAQARERTALVTSEKAIMEKYMDLVMANTNELSDFQRMEHETAL</sequence>
<dbReference type="OrthoDB" id="693910at2759"/>
<evidence type="ECO:0000256" key="1">
    <source>
        <dbReference type="SAM" id="MobiDB-lite"/>
    </source>
</evidence>
<accession>A0A2K2D5F9</accession>
<dbReference type="Proteomes" id="UP000008810">
    <property type="component" value="Chromosome 3"/>
</dbReference>
<evidence type="ECO:0000313" key="4">
    <source>
        <dbReference type="Proteomes" id="UP000008810"/>
    </source>
</evidence>
<dbReference type="STRING" id="15368.A0A2K2D5F9"/>
<evidence type="ECO:0000313" key="3">
    <source>
        <dbReference type="EnsemblPlants" id="PNT69514"/>
    </source>
</evidence>
<evidence type="ECO:0008006" key="5">
    <source>
        <dbReference type="Google" id="ProtNLM"/>
    </source>
</evidence>
<feature type="region of interest" description="Disordered" evidence="1">
    <location>
        <begin position="154"/>
        <end position="186"/>
    </location>
</feature>
<reference evidence="2 3" key="1">
    <citation type="journal article" date="2010" name="Nature">
        <title>Genome sequencing and analysis of the model grass Brachypodium distachyon.</title>
        <authorList>
            <consortium name="International Brachypodium Initiative"/>
        </authorList>
    </citation>
    <scope>NUCLEOTIDE SEQUENCE [LARGE SCALE GENOMIC DNA]</scope>
    <source>
        <strain evidence="2 3">Bd21</strain>
    </source>
</reference>
<proteinExistence type="predicted"/>
<dbReference type="PANTHER" id="PTHR45224:SF10">
    <property type="entry name" value="OS09G0317700 PROTEIN"/>
    <property type="match status" value="1"/>
</dbReference>
<dbReference type="EMBL" id="CM000882">
    <property type="protein sequence ID" value="PNT69514.1"/>
    <property type="molecule type" value="Genomic_DNA"/>
</dbReference>
<reference evidence="2" key="2">
    <citation type="submission" date="2017-06" db="EMBL/GenBank/DDBJ databases">
        <title>WGS assembly of Brachypodium distachyon.</title>
        <authorList>
            <consortium name="The International Brachypodium Initiative"/>
            <person name="Lucas S."/>
            <person name="Harmon-Smith M."/>
            <person name="Lail K."/>
            <person name="Tice H."/>
            <person name="Grimwood J."/>
            <person name="Bruce D."/>
            <person name="Barry K."/>
            <person name="Shu S."/>
            <person name="Lindquist E."/>
            <person name="Wang M."/>
            <person name="Pitluck S."/>
            <person name="Vogel J.P."/>
            <person name="Garvin D.F."/>
            <person name="Mockler T.C."/>
            <person name="Schmutz J."/>
            <person name="Rokhsar D."/>
            <person name="Bevan M.W."/>
        </authorList>
    </citation>
    <scope>NUCLEOTIDE SEQUENCE</scope>
    <source>
        <strain evidence="2">Bd21</strain>
    </source>
</reference>
<keyword evidence="4" id="KW-1185">Reference proteome</keyword>
<organism evidence="2">
    <name type="scientific">Brachypodium distachyon</name>
    <name type="common">Purple false brome</name>
    <name type="synonym">Trachynia distachya</name>
    <dbReference type="NCBI Taxonomy" id="15368"/>
    <lineage>
        <taxon>Eukaryota</taxon>
        <taxon>Viridiplantae</taxon>
        <taxon>Streptophyta</taxon>
        <taxon>Embryophyta</taxon>
        <taxon>Tracheophyta</taxon>
        <taxon>Spermatophyta</taxon>
        <taxon>Magnoliopsida</taxon>
        <taxon>Liliopsida</taxon>
        <taxon>Poales</taxon>
        <taxon>Poaceae</taxon>
        <taxon>BOP clade</taxon>
        <taxon>Pooideae</taxon>
        <taxon>Stipodae</taxon>
        <taxon>Brachypodieae</taxon>
        <taxon>Brachypodium</taxon>
    </lineage>
</organism>
<evidence type="ECO:0000313" key="2">
    <source>
        <dbReference type="EMBL" id="PNT69514.1"/>
    </source>
</evidence>
<protein>
    <recommendedName>
        <fullName evidence="5">No apical meristem-associated C-terminal domain-containing protein</fullName>
    </recommendedName>
</protein>